<dbReference type="InterPro" id="IPR001314">
    <property type="entry name" value="Peptidase_S1A"/>
</dbReference>
<dbReference type="Proteomes" id="UP001370348">
    <property type="component" value="Chromosome"/>
</dbReference>
<organism evidence="3 4">
    <name type="scientific">Pendulispora albinea</name>
    <dbReference type="NCBI Taxonomy" id="2741071"/>
    <lineage>
        <taxon>Bacteria</taxon>
        <taxon>Pseudomonadati</taxon>
        <taxon>Myxococcota</taxon>
        <taxon>Myxococcia</taxon>
        <taxon>Myxococcales</taxon>
        <taxon>Sorangiineae</taxon>
        <taxon>Pendulisporaceae</taxon>
        <taxon>Pendulispora</taxon>
    </lineage>
</organism>
<dbReference type="PANTHER" id="PTHR24260">
    <property type="match status" value="1"/>
</dbReference>
<dbReference type="PROSITE" id="PS51257">
    <property type="entry name" value="PROKAR_LIPOPROTEIN"/>
    <property type="match status" value="1"/>
</dbReference>
<feature type="signal peptide" evidence="1">
    <location>
        <begin position="1"/>
        <end position="19"/>
    </location>
</feature>
<evidence type="ECO:0000259" key="2">
    <source>
        <dbReference type="PROSITE" id="PS50240"/>
    </source>
</evidence>
<dbReference type="GO" id="GO:0016787">
    <property type="term" value="F:hydrolase activity"/>
    <property type="evidence" value="ECO:0007669"/>
    <property type="project" value="UniProtKB-KW"/>
</dbReference>
<dbReference type="InterPro" id="IPR018114">
    <property type="entry name" value="TRYPSIN_HIS"/>
</dbReference>
<feature type="chain" id="PRO_5045191838" evidence="1">
    <location>
        <begin position="20"/>
        <end position="258"/>
    </location>
</feature>
<dbReference type="PROSITE" id="PS00134">
    <property type="entry name" value="TRYPSIN_HIS"/>
    <property type="match status" value="1"/>
</dbReference>
<dbReference type="PRINTS" id="PR00722">
    <property type="entry name" value="CHYMOTRYPSIN"/>
</dbReference>
<dbReference type="InterPro" id="IPR051333">
    <property type="entry name" value="CLIP_Serine_Protease"/>
</dbReference>
<keyword evidence="4" id="KW-1185">Reference proteome</keyword>
<dbReference type="Pfam" id="PF00089">
    <property type="entry name" value="Trypsin"/>
    <property type="match status" value="1"/>
</dbReference>
<dbReference type="RefSeq" id="WP_394823570.1">
    <property type="nucleotide sequence ID" value="NZ_CP089984.1"/>
</dbReference>
<dbReference type="PROSITE" id="PS50240">
    <property type="entry name" value="TRYPSIN_DOM"/>
    <property type="match status" value="1"/>
</dbReference>
<accession>A0ABZ2LSS3</accession>
<proteinExistence type="predicted"/>
<name>A0ABZ2LSS3_9BACT</name>
<gene>
    <name evidence="3" type="ORF">LZC94_39760</name>
</gene>
<dbReference type="Gene3D" id="2.40.10.10">
    <property type="entry name" value="Trypsin-like serine proteases"/>
    <property type="match status" value="1"/>
</dbReference>
<dbReference type="InterPro" id="IPR043504">
    <property type="entry name" value="Peptidase_S1_PA_chymotrypsin"/>
</dbReference>
<dbReference type="InterPro" id="IPR009003">
    <property type="entry name" value="Peptidase_S1_PA"/>
</dbReference>
<evidence type="ECO:0000313" key="4">
    <source>
        <dbReference type="Proteomes" id="UP001370348"/>
    </source>
</evidence>
<evidence type="ECO:0000313" key="3">
    <source>
        <dbReference type="EMBL" id="WXB13954.1"/>
    </source>
</evidence>
<dbReference type="EMBL" id="CP089984">
    <property type="protein sequence ID" value="WXB13954.1"/>
    <property type="molecule type" value="Genomic_DNA"/>
</dbReference>
<dbReference type="SMART" id="SM00020">
    <property type="entry name" value="Tryp_SPc"/>
    <property type="match status" value="1"/>
</dbReference>
<dbReference type="InterPro" id="IPR001254">
    <property type="entry name" value="Trypsin_dom"/>
</dbReference>
<dbReference type="PANTHER" id="PTHR24260:SF136">
    <property type="entry name" value="GH08193P-RELATED"/>
    <property type="match status" value="1"/>
</dbReference>
<dbReference type="EC" id="3.4.21.-" evidence="3"/>
<feature type="domain" description="Peptidase S1" evidence="2">
    <location>
        <begin position="35"/>
        <end position="258"/>
    </location>
</feature>
<dbReference type="SUPFAM" id="SSF50494">
    <property type="entry name" value="Trypsin-like serine proteases"/>
    <property type="match status" value="1"/>
</dbReference>
<evidence type="ECO:0000256" key="1">
    <source>
        <dbReference type="SAM" id="SignalP"/>
    </source>
</evidence>
<reference evidence="3 4" key="1">
    <citation type="submission" date="2021-12" db="EMBL/GenBank/DDBJ databases">
        <title>Discovery of the Pendulisporaceae a myxobacterial family with distinct sporulation behavior and unique specialized metabolism.</title>
        <authorList>
            <person name="Garcia R."/>
            <person name="Popoff A."/>
            <person name="Bader C.D."/>
            <person name="Loehr J."/>
            <person name="Walesch S."/>
            <person name="Walt C."/>
            <person name="Boldt J."/>
            <person name="Bunk B."/>
            <person name="Haeckl F.J.F.P.J."/>
            <person name="Gunesch A.P."/>
            <person name="Birkelbach J."/>
            <person name="Nuebel U."/>
            <person name="Pietschmann T."/>
            <person name="Bach T."/>
            <person name="Mueller R."/>
        </authorList>
    </citation>
    <scope>NUCLEOTIDE SEQUENCE [LARGE SCALE GENOMIC DNA]</scope>
    <source>
        <strain evidence="3 4">MSr11954</strain>
    </source>
</reference>
<keyword evidence="1" id="KW-0732">Signal</keyword>
<keyword evidence="3" id="KW-0378">Hydrolase</keyword>
<protein>
    <submittedName>
        <fullName evidence="3">Trypsin-like serine protease</fullName>
        <ecNumber evidence="3">3.4.21.-</ecNumber>
    </submittedName>
</protein>
<sequence>MKRAVVMVAALLSAAGCSAQTQGAVDETERESSAIIGGVEDRGDPAVVFLQMKTPDGKSYGCTGEVIAPTVVLTAAHCIDTATLGEGTVYTIIPGPKAQDTAASEHLAVKEVHPHPQYDGSKPADQPYDIGVAILEEATAISPLPFNRAALTSSDEGKDVRLVGYGWDDGWTRSGGGVKREVTVPLRKVTESVIETGTRTKKSCHGDSGGPAFLKVDGKETIVGVTSYGQDSIFQACVSYGYYTRVDLYTDFIDGYLK</sequence>